<comment type="similarity">
    <text evidence="1">Belongs to the methylthioribose kinase family.</text>
</comment>
<dbReference type="EC" id="2.7.1.100" evidence="7"/>
<evidence type="ECO:0000313" key="8">
    <source>
        <dbReference type="Proteomes" id="UP000590442"/>
    </source>
</evidence>
<dbReference type="Proteomes" id="UP000590442">
    <property type="component" value="Unassembled WGS sequence"/>
</dbReference>
<evidence type="ECO:0000256" key="3">
    <source>
        <dbReference type="ARBA" id="ARBA00022741"/>
    </source>
</evidence>
<keyword evidence="5" id="KW-0067">ATP-binding</keyword>
<evidence type="ECO:0000256" key="5">
    <source>
        <dbReference type="ARBA" id="ARBA00022840"/>
    </source>
</evidence>
<keyword evidence="8" id="KW-1185">Reference proteome</keyword>
<keyword evidence="3" id="KW-0547">Nucleotide-binding</keyword>
<keyword evidence="2 7" id="KW-0808">Transferase</keyword>
<proteinExistence type="inferred from homology"/>
<dbReference type="RefSeq" id="WP_245201440.1">
    <property type="nucleotide sequence ID" value="NZ_JAATJJ010000001.1"/>
</dbReference>
<dbReference type="SUPFAM" id="SSF56112">
    <property type="entry name" value="Protein kinase-like (PK-like)"/>
    <property type="match status" value="1"/>
</dbReference>
<dbReference type="EMBL" id="JAATJJ010000001">
    <property type="protein sequence ID" value="NJB71876.1"/>
    <property type="molecule type" value="Genomic_DNA"/>
</dbReference>
<accession>A0A846QSB4</accession>
<protein>
    <submittedName>
        <fullName evidence="7">5-methylthioribose kinase</fullName>
        <ecNumber evidence="7">2.7.1.100</ecNumber>
    </submittedName>
</protein>
<evidence type="ECO:0000256" key="4">
    <source>
        <dbReference type="ARBA" id="ARBA00022777"/>
    </source>
</evidence>
<keyword evidence="4 7" id="KW-0418">Kinase</keyword>
<dbReference type="AlphaFoldDB" id="A0A846QSB4"/>
<dbReference type="GO" id="GO:0005524">
    <property type="term" value="F:ATP binding"/>
    <property type="evidence" value="ECO:0007669"/>
    <property type="project" value="UniProtKB-KW"/>
</dbReference>
<organism evidence="7 8">
    <name type="scientific">Saonia flava</name>
    <dbReference type="NCBI Taxonomy" id="523696"/>
    <lineage>
        <taxon>Bacteria</taxon>
        <taxon>Pseudomonadati</taxon>
        <taxon>Bacteroidota</taxon>
        <taxon>Flavobacteriia</taxon>
        <taxon>Flavobacteriales</taxon>
        <taxon>Flavobacteriaceae</taxon>
        <taxon>Saonia</taxon>
    </lineage>
</organism>
<dbReference type="Gene3D" id="3.90.1200.10">
    <property type="match status" value="1"/>
</dbReference>
<dbReference type="Pfam" id="PF01636">
    <property type="entry name" value="APH"/>
    <property type="match status" value="1"/>
</dbReference>
<dbReference type="Gene3D" id="3.30.200.20">
    <property type="entry name" value="Phosphorylase Kinase, domain 1"/>
    <property type="match status" value="1"/>
</dbReference>
<dbReference type="PANTHER" id="PTHR34273">
    <property type="entry name" value="METHYLTHIORIBOSE KINASE"/>
    <property type="match status" value="1"/>
</dbReference>
<sequence>MILINLDTPLEELRNHLFYLGFLNSEKEEVLSVEKPGEGNMNVVLRIKTNERSFILKQSRPYVEKYKQIEAPVERIDVEHQFYESIQDDNLIGHIPKIIDYNESEHILILQDLGTCEDMTSAYETREIKIKTLLKLIQFLNIIHAKSTPKDFPKNMGLRQLNHQHIFVLPFMENNGFQLNDVQNGLQELSLPYKKDAALKREIKKIGEKYLSTGNTLLHGDFYPGSWMTEGDNIYIIDPEFSFLGFAEFDLGIMTAHLTMITMENHFLDVILQHYTHKVDSKLIKQVTGIEIMRRLIGLAQLPLNRTLQEKEMLLKMAKKLILP</sequence>
<evidence type="ECO:0000256" key="2">
    <source>
        <dbReference type="ARBA" id="ARBA00022679"/>
    </source>
</evidence>
<dbReference type="InterPro" id="IPR002575">
    <property type="entry name" value="Aminoglycoside_PTrfase"/>
</dbReference>
<dbReference type="GO" id="GO:0046522">
    <property type="term" value="F:S-methyl-5-thioribose kinase activity"/>
    <property type="evidence" value="ECO:0007669"/>
    <property type="project" value="UniProtKB-EC"/>
</dbReference>
<name>A0A846QSB4_9FLAO</name>
<evidence type="ECO:0000259" key="6">
    <source>
        <dbReference type="Pfam" id="PF01636"/>
    </source>
</evidence>
<dbReference type="InterPro" id="IPR011009">
    <property type="entry name" value="Kinase-like_dom_sf"/>
</dbReference>
<evidence type="ECO:0000313" key="7">
    <source>
        <dbReference type="EMBL" id="NJB71876.1"/>
    </source>
</evidence>
<comment type="caution">
    <text evidence="7">The sequence shown here is derived from an EMBL/GenBank/DDBJ whole genome shotgun (WGS) entry which is preliminary data.</text>
</comment>
<dbReference type="PANTHER" id="PTHR34273:SF2">
    <property type="entry name" value="METHYLTHIORIBOSE KINASE"/>
    <property type="match status" value="1"/>
</dbReference>
<reference evidence="7 8" key="1">
    <citation type="submission" date="2020-03" db="EMBL/GenBank/DDBJ databases">
        <title>Genomic Encyclopedia of Type Strains, Phase IV (KMG-IV): sequencing the most valuable type-strain genomes for metagenomic binning, comparative biology and taxonomic classification.</title>
        <authorList>
            <person name="Goeker M."/>
        </authorList>
    </citation>
    <scope>NUCLEOTIDE SEQUENCE [LARGE SCALE GENOMIC DNA]</scope>
    <source>
        <strain evidence="7 8">DSM 29762</strain>
    </source>
</reference>
<gene>
    <name evidence="7" type="ORF">GGR42_002338</name>
</gene>
<evidence type="ECO:0000256" key="1">
    <source>
        <dbReference type="ARBA" id="ARBA00010165"/>
    </source>
</evidence>
<feature type="domain" description="Aminoglycoside phosphotransferase" evidence="6">
    <location>
        <begin position="34"/>
        <end position="275"/>
    </location>
</feature>